<evidence type="ECO:0000256" key="6">
    <source>
        <dbReference type="ARBA" id="ARBA00023136"/>
    </source>
</evidence>
<keyword evidence="11" id="KW-1185">Reference proteome</keyword>
<dbReference type="AlphaFoldDB" id="A0A812L8B6"/>
<dbReference type="SUPFAM" id="SSF51206">
    <property type="entry name" value="cAMP-binding domain-like"/>
    <property type="match status" value="4"/>
</dbReference>
<dbReference type="EMBL" id="CAJNIZ010005335">
    <property type="protein sequence ID" value="CAE7240887.1"/>
    <property type="molecule type" value="Genomic_DNA"/>
</dbReference>
<evidence type="ECO:0000256" key="5">
    <source>
        <dbReference type="ARBA" id="ARBA00023065"/>
    </source>
</evidence>
<dbReference type="Proteomes" id="UP000649617">
    <property type="component" value="Unassembled WGS sequence"/>
</dbReference>
<gene>
    <name evidence="10" type="primary">PRKG2</name>
    <name evidence="10" type="ORF">SPIL2461_LOCUS4139</name>
</gene>
<dbReference type="GO" id="GO:0005221">
    <property type="term" value="F:intracellularly cyclic nucleotide-activated monoatomic cation channel activity"/>
    <property type="evidence" value="ECO:0007669"/>
    <property type="project" value="InterPro"/>
</dbReference>
<accession>A0A812L8B6</accession>
<protein>
    <submittedName>
        <fullName evidence="10">PRKG2 protein</fullName>
    </submittedName>
</protein>
<comment type="subcellular location">
    <subcellularLocation>
        <location evidence="1">Membrane</location>
        <topology evidence="1">Multi-pass membrane protein</topology>
    </subcellularLocation>
</comment>
<evidence type="ECO:0000259" key="9">
    <source>
        <dbReference type="PROSITE" id="PS50042"/>
    </source>
</evidence>
<organism evidence="10 11">
    <name type="scientific">Symbiodinium pilosum</name>
    <name type="common">Dinoflagellate</name>
    <dbReference type="NCBI Taxonomy" id="2952"/>
    <lineage>
        <taxon>Eukaryota</taxon>
        <taxon>Sar</taxon>
        <taxon>Alveolata</taxon>
        <taxon>Dinophyceae</taxon>
        <taxon>Suessiales</taxon>
        <taxon>Symbiodiniaceae</taxon>
        <taxon>Symbiodinium</taxon>
    </lineage>
</organism>
<feature type="domain" description="Cyclic nucleotide-binding" evidence="9">
    <location>
        <begin position="404"/>
        <end position="482"/>
    </location>
</feature>
<name>A0A812L8B6_SYMPI</name>
<evidence type="ECO:0000313" key="11">
    <source>
        <dbReference type="Proteomes" id="UP000649617"/>
    </source>
</evidence>
<reference evidence="10" key="1">
    <citation type="submission" date="2021-02" db="EMBL/GenBank/DDBJ databases">
        <authorList>
            <person name="Dougan E. K."/>
            <person name="Rhodes N."/>
            <person name="Thang M."/>
            <person name="Chan C."/>
        </authorList>
    </citation>
    <scope>NUCLEOTIDE SEQUENCE</scope>
</reference>
<keyword evidence="4" id="KW-1133">Transmembrane helix</keyword>
<dbReference type="GO" id="GO:0016020">
    <property type="term" value="C:membrane"/>
    <property type="evidence" value="ECO:0007669"/>
    <property type="project" value="UniProtKB-SubCell"/>
</dbReference>
<proteinExistence type="predicted"/>
<dbReference type="OrthoDB" id="2021138at2759"/>
<dbReference type="InterPro" id="IPR050866">
    <property type="entry name" value="CNG_cation_channel"/>
</dbReference>
<evidence type="ECO:0000256" key="3">
    <source>
        <dbReference type="ARBA" id="ARBA00022692"/>
    </source>
</evidence>
<dbReference type="SMART" id="SM00100">
    <property type="entry name" value="cNMP"/>
    <property type="match status" value="4"/>
</dbReference>
<evidence type="ECO:0000256" key="7">
    <source>
        <dbReference type="ARBA" id="ARBA00023286"/>
    </source>
</evidence>
<dbReference type="InterPro" id="IPR000595">
    <property type="entry name" value="cNMP-bd_dom"/>
</dbReference>
<dbReference type="Pfam" id="PF00027">
    <property type="entry name" value="cNMP_binding"/>
    <property type="match status" value="3"/>
</dbReference>
<evidence type="ECO:0000256" key="4">
    <source>
        <dbReference type="ARBA" id="ARBA00022989"/>
    </source>
</evidence>
<keyword evidence="5" id="KW-0406">Ion transport</keyword>
<keyword evidence="8" id="KW-0407">Ion channel</keyword>
<evidence type="ECO:0000313" key="10">
    <source>
        <dbReference type="EMBL" id="CAE7240887.1"/>
    </source>
</evidence>
<feature type="domain" description="Cyclic nucleotide-binding" evidence="9">
    <location>
        <begin position="534"/>
        <end position="650"/>
    </location>
</feature>
<evidence type="ECO:0000256" key="1">
    <source>
        <dbReference type="ARBA" id="ARBA00004141"/>
    </source>
</evidence>
<dbReference type="InterPro" id="IPR014710">
    <property type="entry name" value="RmlC-like_jellyroll"/>
</dbReference>
<dbReference type="PROSITE" id="PS50042">
    <property type="entry name" value="CNMP_BINDING_3"/>
    <property type="match status" value="4"/>
</dbReference>
<keyword evidence="7" id="KW-1071">Ligand-gated ion channel</keyword>
<comment type="caution">
    <text evidence="10">The sequence shown here is derived from an EMBL/GenBank/DDBJ whole genome shotgun (WGS) entry which is preliminary data.</text>
</comment>
<evidence type="ECO:0000256" key="2">
    <source>
        <dbReference type="ARBA" id="ARBA00022448"/>
    </source>
</evidence>
<dbReference type="GO" id="GO:0044877">
    <property type="term" value="F:protein-containing complex binding"/>
    <property type="evidence" value="ECO:0007669"/>
    <property type="project" value="TreeGrafter"/>
</dbReference>
<dbReference type="PANTHER" id="PTHR45638">
    <property type="entry name" value="CYCLIC NUCLEOTIDE-GATED CATION CHANNEL SUBUNIT A"/>
    <property type="match status" value="1"/>
</dbReference>
<feature type="domain" description="Cyclic nucleotide-binding" evidence="9">
    <location>
        <begin position="258"/>
        <end position="375"/>
    </location>
</feature>
<dbReference type="CDD" id="cd00038">
    <property type="entry name" value="CAP_ED"/>
    <property type="match status" value="4"/>
</dbReference>
<sequence>MQPGSRVPDEWKGLIVALGDPQDLQVLYNDTKLSQDLHESFLRGVAGQDVAFELVEHSLFCLQKRPSATDLWLLHMDDLTSLSQRYFEDYQKLKNRARKMTCSIIRAWVRKFYMRCYPKLFCNVVQDFMSTFVDLMQIKIHPAGEVICAEGDPGNFGFYLHSGRALVSRGSTSIIRLSREQDGAWKSWWGMLEVGATCVEQTCTVKAETDCVAWVLQLRDSEDLRMRFPRECGLFDRISIRHLQLLSPHMDGMRNIAMFADCGQDFQEMLSSQFVQRICSRDEIVVQEGDFGEEMFVLVLGKCKVLRSGSDRFSRLHPGSCFGGLAALGISKTRKETVMADTVCDIRALSRKALLAVLEKFPEEEERMMAIVEAHSQSRKAASLALEQASAGEGGFSQDFIRMLVDNMYEQPFMVNQVILQQGMPGTHFVVLVHGIVEIEANGMVVATVSAPGIFGERGFLVSGSRSGATVRCTTVAECMMLPVDGPSTPVIRQLYQADIQKLERMLTKKMQSTVQTLSQKGSNLPQAQQNTSFLKNCDPSFLTRMAQHLEKQVFMTGQPLLEEDVDAGFCLLIQQGTACIEKAGKVVGKIGAGEFIGELVALGFATAAAQTVRAEERVLAFAINNDAFRELVEEFPEEKQKLLELTRQRIEASGRRRSSRGLFGRPDLLKAVGAVAALQKKEERRSSRTLTGGGVSLPKEDMTQVRRLPGYRSGMKWVKQRRAALEEASYVKLKRTTLRGIQQPSSDEFQPLMPLRPLQGYRPPEKGPGTPWSPLREQHQATSASVMRLQRSKKVYGRNVWLETCIPWSRSSMPASSFHAATFVANLSTKAKDSPTSARLRPLELELEQARRCCTNNR</sequence>
<dbReference type="PANTHER" id="PTHR45638:SF11">
    <property type="entry name" value="CYCLIC NUCLEOTIDE-GATED CATION CHANNEL SUBUNIT A"/>
    <property type="match status" value="1"/>
</dbReference>
<feature type="domain" description="Cyclic nucleotide-binding" evidence="9">
    <location>
        <begin position="120"/>
        <end position="216"/>
    </location>
</feature>
<keyword evidence="2" id="KW-0813">Transport</keyword>
<dbReference type="PROSITE" id="PS00888">
    <property type="entry name" value="CNMP_BINDING_1"/>
    <property type="match status" value="1"/>
</dbReference>
<dbReference type="InterPro" id="IPR018488">
    <property type="entry name" value="cNMP-bd_CS"/>
</dbReference>
<keyword evidence="3" id="KW-0812">Transmembrane</keyword>
<keyword evidence="6" id="KW-0472">Membrane</keyword>
<dbReference type="InterPro" id="IPR018490">
    <property type="entry name" value="cNMP-bd_dom_sf"/>
</dbReference>
<dbReference type="Gene3D" id="2.60.120.10">
    <property type="entry name" value="Jelly Rolls"/>
    <property type="match status" value="4"/>
</dbReference>
<evidence type="ECO:0000256" key="8">
    <source>
        <dbReference type="ARBA" id="ARBA00023303"/>
    </source>
</evidence>